<evidence type="ECO:0000313" key="2">
    <source>
        <dbReference type="Proteomes" id="UP001500974"/>
    </source>
</evidence>
<accession>A0ABN3AN46</accession>
<organism evidence="1 2">
    <name type="scientific">Arthrobacter parietis</name>
    <dbReference type="NCBI Taxonomy" id="271434"/>
    <lineage>
        <taxon>Bacteria</taxon>
        <taxon>Bacillati</taxon>
        <taxon>Actinomycetota</taxon>
        <taxon>Actinomycetes</taxon>
        <taxon>Micrococcales</taxon>
        <taxon>Micrococcaceae</taxon>
        <taxon>Arthrobacter</taxon>
    </lineage>
</organism>
<name>A0ABN3AN46_9MICC</name>
<sequence>MLPGVDLREEALKVRDAPRLVQARRQLASGVGLVFSDHVEDYQLWCGQFGVMQVEGCHNRPLTGNSGTCAEDGCAGRLCLTGAPIRTLA</sequence>
<keyword evidence="2" id="KW-1185">Reference proteome</keyword>
<proteinExistence type="predicted"/>
<dbReference type="EMBL" id="BAAAON010000001">
    <property type="protein sequence ID" value="GAA2172176.1"/>
    <property type="molecule type" value="Genomic_DNA"/>
</dbReference>
<protein>
    <submittedName>
        <fullName evidence="1">Uncharacterized protein</fullName>
    </submittedName>
</protein>
<gene>
    <name evidence="1" type="ORF">GCM10009784_01590</name>
</gene>
<reference evidence="1 2" key="1">
    <citation type="journal article" date="2019" name="Int. J. Syst. Evol. Microbiol.">
        <title>The Global Catalogue of Microorganisms (GCM) 10K type strain sequencing project: providing services to taxonomists for standard genome sequencing and annotation.</title>
        <authorList>
            <consortium name="The Broad Institute Genomics Platform"/>
            <consortium name="The Broad Institute Genome Sequencing Center for Infectious Disease"/>
            <person name="Wu L."/>
            <person name="Ma J."/>
        </authorList>
    </citation>
    <scope>NUCLEOTIDE SEQUENCE [LARGE SCALE GENOMIC DNA]</scope>
    <source>
        <strain evidence="1 2">JCM 14917</strain>
    </source>
</reference>
<dbReference type="Proteomes" id="UP001500974">
    <property type="component" value="Unassembled WGS sequence"/>
</dbReference>
<evidence type="ECO:0000313" key="1">
    <source>
        <dbReference type="EMBL" id="GAA2172176.1"/>
    </source>
</evidence>
<comment type="caution">
    <text evidence="1">The sequence shown here is derived from an EMBL/GenBank/DDBJ whole genome shotgun (WGS) entry which is preliminary data.</text>
</comment>